<dbReference type="Proteomes" id="UP000007305">
    <property type="component" value="Chromosome 2"/>
</dbReference>
<comment type="similarity">
    <text evidence="7">Belongs to the protein kinase superfamily.</text>
</comment>
<evidence type="ECO:0000313" key="11">
    <source>
        <dbReference type="EMBL" id="ONM20051.1"/>
    </source>
</evidence>
<keyword evidence="5 6" id="KW-0067">ATP-binding</keyword>
<dbReference type="InterPro" id="IPR008271">
    <property type="entry name" value="Ser/Thr_kinase_AS"/>
</dbReference>
<dbReference type="PROSITE" id="PS00107">
    <property type="entry name" value="PROTEIN_KINASE_ATP"/>
    <property type="match status" value="1"/>
</dbReference>
<feature type="region of interest" description="Disordered" evidence="8">
    <location>
        <begin position="307"/>
        <end position="385"/>
    </location>
</feature>
<evidence type="ECO:0000259" key="9">
    <source>
        <dbReference type="PROSITE" id="PS50011"/>
    </source>
</evidence>
<evidence type="ECO:0000313" key="10">
    <source>
        <dbReference type="EMBL" id="ONM20050.1"/>
    </source>
</evidence>
<dbReference type="KEGG" id="zma:100136884"/>
<dbReference type="Gramene" id="Zm00001eb093820_T001">
    <property type="protein sequence ID" value="Zm00001eb093820_P001"/>
    <property type="gene ID" value="Zm00001eb093820"/>
</dbReference>
<sequence>MGLMRRLMGKPKRKDEHYISLHDVREATNNFNDENVIGSGGFGKVYRGYLKDGTEVAVKRRDKDSRQGAEEFEFEKELLFRLEHPNLVSLIKYCDEKGEMILVYEYMKEGTLQSHLYGSNKPPLSWEQRLEASTGAAKGLNYLHSNGIIHRDVKSLNILLDENLCAKMGDLGMSKAGPELDKTHVSTRVIGTIGYLDLQYWMTGHLSVKSDVGSFGAVLLEVLCGRAVIDHRLSAEKVNLVCWGKKMLEEGNVAEIVDEKIRDTTHPHNLAMFGSIVLRCLAEENAERPTMEEVLRDLEWELGMVRAGNPPDESVHGSASVAAENSGESGHAAVSSQEKKVKALERSQGKTYERSPSVSHELSATSTSRAARLSGSRFLQGRNGNAMKMKGPVELESISEDENCF</sequence>
<evidence type="ECO:0000313" key="14">
    <source>
        <dbReference type="Proteomes" id="UP000007305"/>
    </source>
</evidence>
<dbReference type="AlphaFoldDB" id="A0A1D6EIX1"/>
<dbReference type="GO" id="GO:0004672">
    <property type="term" value="F:protein kinase activity"/>
    <property type="evidence" value="ECO:0000318"/>
    <property type="project" value="GO_Central"/>
</dbReference>
<reference evidence="10 14" key="1">
    <citation type="submission" date="2015-12" db="EMBL/GenBank/DDBJ databases">
        <title>Update maize B73 reference genome by single molecule sequencing technologies.</title>
        <authorList>
            <consortium name="Maize Genome Sequencing Project"/>
            <person name="Ware D."/>
        </authorList>
    </citation>
    <scope>NUCLEOTIDE SEQUENCE [LARGE SCALE GENOMIC DNA]</scope>
    <source>
        <strain evidence="14">cv. B73</strain>
        <tissue evidence="10">Seedling</tissue>
    </source>
</reference>
<dbReference type="RefSeq" id="XP_023157427.1">
    <property type="nucleotide sequence ID" value="XM_023301659.1"/>
</dbReference>
<keyword evidence="1 7" id="KW-0723">Serine/threonine-protein kinase</keyword>
<keyword evidence="10" id="KW-0675">Receptor</keyword>
<reference evidence="12" key="3">
    <citation type="submission" date="2021-05" db="UniProtKB">
        <authorList>
            <consortium name="EnsemblPlants"/>
        </authorList>
    </citation>
    <scope>IDENTIFICATION</scope>
    <source>
        <strain evidence="12">cv. B73</strain>
    </source>
</reference>
<dbReference type="PROSITE" id="PS50011">
    <property type="entry name" value="PROTEIN_KINASE_DOM"/>
    <property type="match status" value="1"/>
</dbReference>
<dbReference type="EnsemblPlants" id="Zm00001eb093830_T001">
    <property type="protein sequence ID" value="Zm00001eb093830_P001"/>
    <property type="gene ID" value="Zm00001eb093830"/>
</dbReference>
<dbReference type="Gene3D" id="1.10.510.10">
    <property type="entry name" value="Transferase(Phosphotransferase) domain 1"/>
    <property type="match status" value="1"/>
</dbReference>
<dbReference type="InterPro" id="IPR000719">
    <property type="entry name" value="Prot_kinase_dom"/>
</dbReference>
<dbReference type="PANTHER" id="PTHR47989:SF62">
    <property type="entry name" value="OS05G0423500 PROTEIN"/>
    <property type="match status" value="1"/>
</dbReference>
<dbReference type="GO" id="GO:0005524">
    <property type="term" value="F:ATP binding"/>
    <property type="evidence" value="ECO:0007669"/>
    <property type="project" value="UniProtKB-UniRule"/>
</dbReference>
<dbReference type="Pfam" id="PF07714">
    <property type="entry name" value="PK_Tyr_Ser-Thr"/>
    <property type="match status" value="1"/>
</dbReference>
<evidence type="ECO:0000256" key="2">
    <source>
        <dbReference type="ARBA" id="ARBA00022679"/>
    </source>
</evidence>
<dbReference type="SMR" id="A0A1D6EIX1"/>
<dbReference type="InterPro" id="IPR001245">
    <property type="entry name" value="Ser-Thr/Tyr_kinase_cat_dom"/>
</dbReference>
<dbReference type="PROSITE" id="PS00108">
    <property type="entry name" value="PROTEIN_KINASE_ST"/>
    <property type="match status" value="1"/>
</dbReference>
<dbReference type="PANTHER" id="PTHR47989">
    <property type="entry name" value="OS01G0750732 PROTEIN"/>
    <property type="match status" value="1"/>
</dbReference>
<dbReference type="OrthoDB" id="4062651at2759"/>
<dbReference type="EMBL" id="CM007648">
    <property type="protein sequence ID" value="ONM20050.1"/>
    <property type="molecule type" value="Genomic_DNA"/>
</dbReference>
<feature type="compositionally biased region" description="Basic and acidic residues" evidence="8">
    <location>
        <begin position="337"/>
        <end position="353"/>
    </location>
</feature>
<evidence type="ECO:0000313" key="12">
    <source>
        <dbReference type="EnsemblPlants" id="Zm00001eb093820_P001"/>
    </source>
</evidence>
<dbReference type="Gramene" id="Zm00001eb093830_T001">
    <property type="protein sequence ID" value="Zm00001eb093830_P001"/>
    <property type="gene ID" value="Zm00001eb093830"/>
</dbReference>
<feature type="domain" description="Protein kinase" evidence="9">
    <location>
        <begin position="31"/>
        <end position="301"/>
    </location>
</feature>
<proteinExistence type="inferred from homology"/>
<evidence type="ECO:0000256" key="6">
    <source>
        <dbReference type="PROSITE-ProRule" id="PRU10141"/>
    </source>
</evidence>
<dbReference type="InterPro" id="IPR017441">
    <property type="entry name" value="Protein_kinase_ATP_BS"/>
</dbReference>
<dbReference type="OMA" id="GQKEFQA"/>
<evidence type="ECO:0000256" key="7">
    <source>
        <dbReference type="RuleBase" id="RU000304"/>
    </source>
</evidence>
<evidence type="ECO:0000256" key="8">
    <source>
        <dbReference type="SAM" id="MobiDB-lite"/>
    </source>
</evidence>
<dbReference type="FunFam" id="3.30.200.20:FF:000039">
    <property type="entry name" value="receptor-like protein kinase FERONIA"/>
    <property type="match status" value="1"/>
</dbReference>
<dbReference type="STRING" id="4577.A0A1D6EIX1"/>
<keyword evidence="2" id="KW-0808">Transferase</keyword>
<evidence type="ECO:0000256" key="4">
    <source>
        <dbReference type="ARBA" id="ARBA00022777"/>
    </source>
</evidence>
<evidence type="ECO:0000256" key="3">
    <source>
        <dbReference type="ARBA" id="ARBA00022741"/>
    </source>
</evidence>
<dbReference type="Gene3D" id="3.30.200.20">
    <property type="entry name" value="Phosphorylase Kinase, domain 1"/>
    <property type="match status" value="1"/>
</dbReference>
<organism evidence="10">
    <name type="scientific">Zea mays</name>
    <name type="common">Maize</name>
    <dbReference type="NCBI Taxonomy" id="4577"/>
    <lineage>
        <taxon>Eukaryota</taxon>
        <taxon>Viridiplantae</taxon>
        <taxon>Streptophyta</taxon>
        <taxon>Embryophyta</taxon>
        <taxon>Tracheophyta</taxon>
        <taxon>Spermatophyta</taxon>
        <taxon>Magnoliopsida</taxon>
        <taxon>Liliopsida</taxon>
        <taxon>Poales</taxon>
        <taxon>Poaceae</taxon>
        <taxon>PACMAD clade</taxon>
        <taxon>Panicoideae</taxon>
        <taxon>Andropogonodae</taxon>
        <taxon>Andropogoneae</taxon>
        <taxon>Tripsacinae</taxon>
        <taxon>Zea</taxon>
    </lineage>
</organism>
<dbReference type="GeneID" id="111589229"/>
<keyword evidence="14" id="KW-1185">Reference proteome</keyword>
<evidence type="ECO:0000313" key="13">
    <source>
        <dbReference type="EnsemblPlants" id="Zm00001eb093830_P001"/>
    </source>
</evidence>
<feature type="compositionally biased region" description="Low complexity" evidence="8">
    <location>
        <begin position="362"/>
        <end position="377"/>
    </location>
</feature>
<dbReference type="EnsemblPlants" id="Zm00001eb093820_T001">
    <property type="protein sequence ID" value="Zm00001eb093820_P001"/>
    <property type="gene ID" value="Zm00001eb093820"/>
</dbReference>
<gene>
    <name evidence="13" type="primary">LOC111589229</name>
    <name evidence="12" type="synonym">LOC100136884</name>
    <name evidence="10" type="ORF">ZEAMMB73_Zm00001d005043</name>
    <name evidence="11" type="ORF">ZEAMMB73_Zm00001d005044</name>
</gene>
<name>A0A1D6EIX1_MAIZE</name>
<dbReference type="InterPro" id="IPR011009">
    <property type="entry name" value="Kinase-like_dom_sf"/>
</dbReference>
<keyword evidence="4 10" id="KW-0418">Kinase</keyword>
<dbReference type="SUPFAM" id="SSF56112">
    <property type="entry name" value="Protein kinase-like (PK-like)"/>
    <property type="match status" value="1"/>
</dbReference>
<evidence type="ECO:0000256" key="5">
    <source>
        <dbReference type="ARBA" id="ARBA00022840"/>
    </source>
</evidence>
<dbReference type="GO" id="GO:0004674">
    <property type="term" value="F:protein serine/threonine kinase activity"/>
    <property type="evidence" value="ECO:0007669"/>
    <property type="project" value="UniProtKB-KW"/>
</dbReference>
<accession>A0A1D6EIX1</accession>
<evidence type="ECO:0000256" key="1">
    <source>
        <dbReference type="ARBA" id="ARBA00022527"/>
    </source>
</evidence>
<keyword evidence="3 6" id="KW-0547">Nucleotide-binding</keyword>
<protein>
    <submittedName>
        <fullName evidence="10">Putative receptor-like protein kinase</fullName>
    </submittedName>
</protein>
<feature type="binding site" evidence="6">
    <location>
        <position position="59"/>
    </location>
    <ligand>
        <name>ATP</name>
        <dbReference type="ChEBI" id="CHEBI:30616"/>
    </ligand>
</feature>
<dbReference type="EMBL" id="CM007648">
    <property type="protein sequence ID" value="ONM20051.1"/>
    <property type="molecule type" value="Genomic_DNA"/>
</dbReference>
<reference evidence="12" key="2">
    <citation type="submission" date="2019-07" db="EMBL/GenBank/DDBJ databases">
        <authorList>
            <person name="Seetharam A."/>
            <person name="Woodhouse M."/>
            <person name="Cannon E."/>
        </authorList>
    </citation>
    <scope>NUCLEOTIDE SEQUENCE [LARGE SCALE GENOMIC DNA]</scope>
    <source>
        <strain evidence="12">cv. B73</strain>
    </source>
</reference>
<dbReference type="SMART" id="SM00220">
    <property type="entry name" value="S_TKc"/>
    <property type="match status" value="1"/>
</dbReference>
<dbReference type="GO" id="GO:0005886">
    <property type="term" value="C:plasma membrane"/>
    <property type="evidence" value="ECO:0000318"/>
    <property type="project" value="GO_Central"/>
</dbReference>